<feature type="compositionally biased region" description="Acidic residues" evidence="1">
    <location>
        <begin position="23"/>
        <end position="85"/>
    </location>
</feature>
<feature type="compositionally biased region" description="Basic and acidic residues" evidence="1">
    <location>
        <begin position="100"/>
        <end position="114"/>
    </location>
</feature>
<evidence type="ECO:0000313" key="3">
    <source>
        <dbReference type="Proteomes" id="UP000314294"/>
    </source>
</evidence>
<gene>
    <name evidence="2" type="ORF">EYF80_055407</name>
</gene>
<evidence type="ECO:0000313" key="2">
    <source>
        <dbReference type="EMBL" id="TNN34426.1"/>
    </source>
</evidence>
<name>A0A4Z2EZL6_9TELE</name>
<dbReference type="EMBL" id="SRLO01001964">
    <property type="protein sequence ID" value="TNN34426.1"/>
    <property type="molecule type" value="Genomic_DNA"/>
</dbReference>
<evidence type="ECO:0000256" key="1">
    <source>
        <dbReference type="SAM" id="MobiDB-lite"/>
    </source>
</evidence>
<feature type="region of interest" description="Disordered" evidence="1">
    <location>
        <begin position="17"/>
        <end position="114"/>
    </location>
</feature>
<proteinExistence type="predicted"/>
<accession>A0A4Z2EZL6</accession>
<organism evidence="2 3">
    <name type="scientific">Liparis tanakae</name>
    <name type="common">Tanaka's snailfish</name>
    <dbReference type="NCBI Taxonomy" id="230148"/>
    <lineage>
        <taxon>Eukaryota</taxon>
        <taxon>Metazoa</taxon>
        <taxon>Chordata</taxon>
        <taxon>Craniata</taxon>
        <taxon>Vertebrata</taxon>
        <taxon>Euteleostomi</taxon>
        <taxon>Actinopterygii</taxon>
        <taxon>Neopterygii</taxon>
        <taxon>Teleostei</taxon>
        <taxon>Neoteleostei</taxon>
        <taxon>Acanthomorphata</taxon>
        <taxon>Eupercaria</taxon>
        <taxon>Perciformes</taxon>
        <taxon>Cottioidei</taxon>
        <taxon>Cottales</taxon>
        <taxon>Liparidae</taxon>
        <taxon>Liparis</taxon>
    </lineage>
</organism>
<comment type="caution">
    <text evidence="2">The sequence shown here is derived from an EMBL/GenBank/DDBJ whole genome shotgun (WGS) entry which is preliminary data.</text>
</comment>
<keyword evidence="3" id="KW-1185">Reference proteome</keyword>
<dbReference type="AlphaFoldDB" id="A0A4Z2EZL6"/>
<reference evidence="2 3" key="1">
    <citation type="submission" date="2019-03" db="EMBL/GenBank/DDBJ databases">
        <title>First draft genome of Liparis tanakae, snailfish: a comprehensive survey of snailfish specific genes.</title>
        <authorList>
            <person name="Kim W."/>
            <person name="Song I."/>
            <person name="Jeong J.-H."/>
            <person name="Kim D."/>
            <person name="Kim S."/>
            <person name="Ryu S."/>
            <person name="Song J.Y."/>
            <person name="Lee S.K."/>
        </authorList>
    </citation>
    <scope>NUCLEOTIDE SEQUENCE [LARGE SCALE GENOMIC DNA]</scope>
    <source>
        <tissue evidence="2">Muscle</tissue>
    </source>
</reference>
<protein>
    <submittedName>
        <fullName evidence="2">Uncharacterized protein</fullName>
    </submittedName>
</protein>
<dbReference type="Proteomes" id="UP000314294">
    <property type="component" value="Unassembled WGS sequence"/>
</dbReference>
<sequence>MFTEYKEKQEGVQLSWLMLWEGSDPELEEEETSELEEEETSELEEEERSELEEEETSELEEEERSELEEEETSELEEEETSELEEETRTSSPPPHVHSSTRHDTHGVSAGEEHRATEAQVCVCGGEDAEAQVCVWRRGC</sequence>